<dbReference type="GO" id="GO:0003677">
    <property type="term" value="F:DNA binding"/>
    <property type="evidence" value="ECO:0007669"/>
    <property type="project" value="UniProtKB-KW"/>
</dbReference>
<organism evidence="2 3">
    <name type="scientific">Rhizobium giardinii</name>
    <dbReference type="NCBI Taxonomy" id="56731"/>
    <lineage>
        <taxon>Bacteria</taxon>
        <taxon>Pseudomonadati</taxon>
        <taxon>Pseudomonadota</taxon>
        <taxon>Alphaproteobacteria</taxon>
        <taxon>Hyphomicrobiales</taxon>
        <taxon>Rhizobiaceae</taxon>
        <taxon>Rhizobium/Agrobacterium group</taxon>
        <taxon>Rhizobium</taxon>
    </lineage>
</organism>
<dbReference type="SUPFAM" id="SSF46785">
    <property type="entry name" value="Winged helix' DNA-binding domain"/>
    <property type="match status" value="1"/>
</dbReference>
<evidence type="ECO:0000313" key="3">
    <source>
        <dbReference type="Proteomes" id="UP000585507"/>
    </source>
</evidence>
<dbReference type="InterPro" id="IPR000944">
    <property type="entry name" value="Tscrpt_reg_Rrf2"/>
</dbReference>
<dbReference type="Pfam" id="PF02082">
    <property type="entry name" value="Rrf2"/>
    <property type="match status" value="1"/>
</dbReference>
<keyword evidence="3" id="KW-1185">Reference proteome</keyword>
<dbReference type="Gene3D" id="1.10.10.10">
    <property type="entry name" value="Winged helix-like DNA-binding domain superfamily/Winged helix DNA-binding domain"/>
    <property type="match status" value="1"/>
</dbReference>
<proteinExistence type="predicted"/>
<sequence length="135" mass="14676">MALAVADHGLVTIEELAARHRISRNHLMKVAQTLVALKLVKSVRGRRGGLLLAREPADVRMGDVVRTMEMDMELVPCLGDRQDTCVFSGVCRLTGALRGASEAFFASLDQFTLADMVSSPAGLRERLALPARALF</sequence>
<comment type="caution">
    <text evidence="2">The sequence shown here is derived from an EMBL/GenBank/DDBJ whole genome shotgun (WGS) entry which is preliminary data.</text>
</comment>
<dbReference type="Proteomes" id="UP000585507">
    <property type="component" value="Unassembled WGS sequence"/>
</dbReference>
<name>A0A7W8UAS6_9HYPH</name>
<dbReference type="NCBIfam" id="TIGR00738">
    <property type="entry name" value="rrf2_super"/>
    <property type="match status" value="1"/>
</dbReference>
<protein>
    <submittedName>
        <fullName evidence="2">Rrf2 family nitric oxide-sensitive transcriptional repressor</fullName>
    </submittedName>
</protein>
<dbReference type="EMBL" id="JACHBK010000005">
    <property type="protein sequence ID" value="MBB5535946.1"/>
    <property type="molecule type" value="Genomic_DNA"/>
</dbReference>
<dbReference type="PANTHER" id="PTHR33221:SF4">
    <property type="entry name" value="HTH-TYPE TRANSCRIPTIONAL REPRESSOR NSRR"/>
    <property type="match status" value="1"/>
</dbReference>
<evidence type="ECO:0000256" key="1">
    <source>
        <dbReference type="ARBA" id="ARBA00023125"/>
    </source>
</evidence>
<accession>A0A7W8UAS6</accession>
<dbReference type="AlphaFoldDB" id="A0A7W8UAS6"/>
<dbReference type="GO" id="GO:0005829">
    <property type="term" value="C:cytosol"/>
    <property type="evidence" value="ECO:0007669"/>
    <property type="project" value="TreeGrafter"/>
</dbReference>
<gene>
    <name evidence="2" type="ORF">GGD55_002650</name>
</gene>
<dbReference type="InterPro" id="IPR036388">
    <property type="entry name" value="WH-like_DNA-bd_sf"/>
</dbReference>
<dbReference type="RefSeq" id="WP_234913078.1">
    <property type="nucleotide sequence ID" value="NZ_JACHBK010000005.1"/>
</dbReference>
<dbReference type="GO" id="GO:0003700">
    <property type="term" value="F:DNA-binding transcription factor activity"/>
    <property type="evidence" value="ECO:0007669"/>
    <property type="project" value="TreeGrafter"/>
</dbReference>
<reference evidence="2 3" key="1">
    <citation type="submission" date="2020-08" db="EMBL/GenBank/DDBJ databases">
        <title>Genomic Encyclopedia of Type Strains, Phase IV (KMG-V): Genome sequencing to study the core and pangenomes of soil and plant-associated prokaryotes.</title>
        <authorList>
            <person name="Whitman W."/>
        </authorList>
    </citation>
    <scope>NUCLEOTIDE SEQUENCE [LARGE SCALE GENOMIC DNA]</scope>
    <source>
        <strain evidence="2 3">SEMIA 4084</strain>
    </source>
</reference>
<dbReference type="PROSITE" id="PS51197">
    <property type="entry name" value="HTH_RRF2_2"/>
    <property type="match status" value="1"/>
</dbReference>
<dbReference type="PANTHER" id="PTHR33221">
    <property type="entry name" value="WINGED HELIX-TURN-HELIX TRANSCRIPTIONAL REGULATOR, RRF2 FAMILY"/>
    <property type="match status" value="1"/>
</dbReference>
<dbReference type="InterPro" id="IPR036390">
    <property type="entry name" value="WH_DNA-bd_sf"/>
</dbReference>
<keyword evidence="1" id="KW-0238">DNA-binding</keyword>
<evidence type="ECO:0000313" key="2">
    <source>
        <dbReference type="EMBL" id="MBB5535946.1"/>
    </source>
</evidence>